<organism evidence="2 3">
    <name type="scientific">Erythrobacter aureus</name>
    <dbReference type="NCBI Taxonomy" id="2182384"/>
    <lineage>
        <taxon>Bacteria</taxon>
        <taxon>Pseudomonadati</taxon>
        <taxon>Pseudomonadota</taxon>
        <taxon>Alphaproteobacteria</taxon>
        <taxon>Sphingomonadales</taxon>
        <taxon>Erythrobacteraceae</taxon>
        <taxon>Erythrobacter/Porphyrobacter group</taxon>
        <taxon>Erythrobacter</taxon>
    </lineage>
</organism>
<sequence>MQIDRLRKLVDDKASHLDGLAETALALGDQKIAEKLCQRAENLRRIEPRLVNLKEAPPAEGGTGHSRNPDDEEVAMREVYLIALEDLHRIENGRLQNPERAVQMRKVVQKVRTLYALTLQES</sequence>
<dbReference type="EMBL" id="CP031358">
    <property type="protein sequence ID" value="AXK43982.1"/>
    <property type="molecule type" value="Genomic_DNA"/>
</dbReference>
<gene>
    <name evidence="2" type="ORF">DVR09_16135</name>
</gene>
<feature type="region of interest" description="Disordered" evidence="1">
    <location>
        <begin position="51"/>
        <end position="72"/>
    </location>
</feature>
<proteinExistence type="predicted"/>
<evidence type="ECO:0000256" key="1">
    <source>
        <dbReference type="SAM" id="MobiDB-lite"/>
    </source>
</evidence>
<accession>A0A345YJ80</accession>
<name>A0A345YJ80_9SPHN</name>
<protein>
    <submittedName>
        <fullName evidence="2">Uncharacterized protein</fullName>
    </submittedName>
</protein>
<dbReference type="Proteomes" id="UP000254508">
    <property type="component" value="Plasmid unnamed"/>
</dbReference>
<dbReference type="AlphaFoldDB" id="A0A345YJ80"/>
<evidence type="ECO:0000313" key="3">
    <source>
        <dbReference type="Proteomes" id="UP000254508"/>
    </source>
</evidence>
<evidence type="ECO:0000313" key="2">
    <source>
        <dbReference type="EMBL" id="AXK43982.1"/>
    </source>
</evidence>
<keyword evidence="2" id="KW-0614">Plasmid</keyword>
<dbReference type="KEGG" id="err:DVR09_16135"/>
<keyword evidence="3" id="KW-1185">Reference proteome</keyword>
<reference evidence="2 3" key="1">
    <citation type="submission" date="2018-07" db="EMBL/GenBank/DDBJ databases">
        <title>Genome sequence of Erythrobacter strain YH-07, an antagonistic bacterium isolated from Yellow Sea.</title>
        <authorList>
            <person name="Tang T."/>
            <person name="Liu Q."/>
            <person name="Sun X."/>
        </authorList>
    </citation>
    <scope>NUCLEOTIDE SEQUENCE [LARGE SCALE GENOMIC DNA]</scope>
    <source>
        <strain evidence="2 3">YH-07</strain>
        <plasmid evidence="2 3">unnamed</plasmid>
    </source>
</reference>
<geneLocation type="plasmid" evidence="2 3">
    <name>unnamed</name>
</geneLocation>